<evidence type="ECO:0000313" key="13">
    <source>
        <dbReference type="EMBL" id="CAL4065931.1"/>
    </source>
</evidence>
<evidence type="ECO:0000313" key="14">
    <source>
        <dbReference type="Proteomes" id="UP001497623"/>
    </source>
</evidence>
<gene>
    <name evidence="13" type="ORF">MNOR_LOCUS5178</name>
</gene>
<dbReference type="Pfam" id="PF12765">
    <property type="entry name" value="Cohesin_HEAT"/>
    <property type="match status" value="1"/>
</dbReference>
<organism evidence="13 14">
    <name type="scientific">Meganyctiphanes norvegica</name>
    <name type="common">Northern krill</name>
    <name type="synonym">Thysanopoda norvegica</name>
    <dbReference type="NCBI Taxonomy" id="48144"/>
    <lineage>
        <taxon>Eukaryota</taxon>
        <taxon>Metazoa</taxon>
        <taxon>Ecdysozoa</taxon>
        <taxon>Arthropoda</taxon>
        <taxon>Crustacea</taxon>
        <taxon>Multicrustacea</taxon>
        <taxon>Malacostraca</taxon>
        <taxon>Eumalacostraca</taxon>
        <taxon>Eucarida</taxon>
        <taxon>Euphausiacea</taxon>
        <taxon>Euphausiidae</taxon>
        <taxon>Meganyctiphanes</taxon>
    </lineage>
</organism>
<dbReference type="PANTHER" id="PTHR14222:SF2">
    <property type="entry name" value="CONDENSIN COMPLEX SUBUNIT 1"/>
    <property type="match status" value="1"/>
</dbReference>
<dbReference type="InterPro" id="IPR007673">
    <property type="entry name" value="Condensin_cplx_su1"/>
</dbReference>
<accession>A0AAV2PXV6</accession>
<evidence type="ECO:0000256" key="1">
    <source>
        <dbReference type="ARBA" id="ARBA00004123"/>
    </source>
</evidence>
<evidence type="ECO:0000256" key="3">
    <source>
        <dbReference type="ARBA" id="ARBA00009606"/>
    </source>
</evidence>
<dbReference type="GO" id="GO:0000796">
    <property type="term" value="C:condensin complex"/>
    <property type="evidence" value="ECO:0007669"/>
    <property type="project" value="TreeGrafter"/>
</dbReference>
<dbReference type="PANTHER" id="PTHR14222">
    <property type="entry name" value="CONDENSIN"/>
    <property type="match status" value="1"/>
</dbReference>
<dbReference type="GO" id="GO:0007076">
    <property type="term" value="P:mitotic chromosome condensation"/>
    <property type="evidence" value="ECO:0007669"/>
    <property type="project" value="InterPro"/>
</dbReference>
<keyword evidence="14" id="KW-1185">Reference proteome</keyword>
<dbReference type="Gene3D" id="1.25.10.10">
    <property type="entry name" value="Leucine-rich Repeat Variant"/>
    <property type="match status" value="2"/>
</dbReference>
<feature type="non-terminal residue" evidence="13">
    <location>
        <position position="1257"/>
    </location>
</feature>
<keyword evidence="6" id="KW-0498">Mitosis</keyword>
<dbReference type="EMBL" id="CAXKWB010001967">
    <property type="protein sequence ID" value="CAL4065931.1"/>
    <property type="molecule type" value="Genomic_DNA"/>
</dbReference>
<dbReference type="GO" id="GO:0000779">
    <property type="term" value="C:condensed chromosome, centromeric region"/>
    <property type="evidence" value="ECO:0007669"/>
    <property type="project" value="TreeGrafter"/>
</dbReference>
<reference evidence="13 14" key="1">
    <citation type="submission" date="2024-05" db="EMBL/GenBank/DDBJ databases">
        <authorList>
            <person name="Wallberg A."/>
        </authorList>
    </citation>
    <scope>NUCLEOTIDE SEQUENCE [LARGE SCALE GENOMIC DNA]</scope>
</reference>
<dbReference type="GO" id="GO:0051301">
    <property type="term" value="P:cell division"/>
    <property type="evidence" value="ECO:0007669"/>
    <property type="project" value="UniProtKB-KW"/>
</dbReference>
<protein>
    <recommendedName>
        <fullName evidence="15">Condensin complex subunit 1</fullName>
    </recommendedName>
</protein>
<evidence type="ECO:0000256" key="6">
    <source>
        <dbReference type="ARBA" id="ARBA00022776"/>
    </source>
</evidence>
<dbReference type="Pfam" id="PF12922">
    <property type="entry name" value="Cnd1_N"/>
    <property type="match status" value="1"/>
</dbReference>
<evidence type="ECO:0000256" key="7">
    <source>
        <dbReference type="ARBA" id="ARBA00023067"/>
    </source>
</evidence>
<evidence type="ECO:0000256" key="4">
    <source>
        <dbReference type="ARBA" id="ARBA00022454"/>
    </source>
</evidence>
<dbReference type="AlphaFoldDB" id="A0AAV2PXV6"/>
<feature type="region of interest" description="Disordered" evidence="10">
    <location>
        <begin position="997"/>
        <end position="1042"/>
    </location>
</feature>
<proteinExistence type="inferred from homology"/>
<evidence type="ECO:0008006" key="15">
    <source>
        <dbReference type="Google" id="ProtNLM"/>
    </source>
</evidence>
<name>A0AAV2PXV6_MEGNR</name>
<evidence type="ECO:0000256" key="2">
    <source>
        <dbReference type="ARBA" id="ARBA00004286"/>
    </source>
</evidence>
<dbReference type="GO" id="GO:0010032">
    <property type="term" value="P:meiotic chromosome condensation"/>
    <property type="evidence" value="ECO:0007669"/>
    <property type="project" value="TreeGrafter"/>
</dbReference>
<dbReference type="Pfam" id="PF12717">
    <property type="entry name" value="Cnd1"/>
    <property type="match status" value="1"/>
</dbReference>
<evidence type="ECO:0000256" key="8">
    <source>
        <dbReference type="ARBA" id="ARBA00023242"/>
    </source>
</evidence>
<dbReference type="InterPro" id="IPR026971">
    <property type="entry name" value="CND1/NCAPD3"/>
</dbReference>
<dbReference type="GO" id="GO:0005634">
    <property type="term" value="C:nucleus"/>
    <property type="evidence" value="ECO:0007669"/>
    <property type="project" value="UniProtKB-SubCell"/>
</dbReference>
<feature type="domain" description="Condensin complex subunit 1 N-terminal" evidence="12">
    <location>
        <begin position="79"/>
        <end position="238"/>
    </location>
</feature>
<feature type="compositionally biased region" description="Polar residues" evidence="10">
    <location>
        <begin position="1026"/>
        <end position="1036"/>
    </location>
</feature>
<comment type="caution">
    <text evidence="13">The sequence shown here is derived from an EMBL/GenBank/DDBJ whole genome shotgun (WGS) entry which is preliminary data.</text>
</comment>
<comment type="similarity">
    <text evidence="3">Belongs to the CND1 (condensin subunit 1) family.</text>
</comment>
<feature type="compositionally biased region" description="Basic residues" evidence="10">
    <location>
        <begin position="1002"/>
        <end position="1014"/>
    </location>
</feature>
<dbReference type="InterPro" id="IPR024324">
    <property type="entry name" value="Condensin_cplx_su1_N"/>
</dbReference>
<dbReference type="InterPro" id="IPR016024">
    <property type="entry name" value="ARM-type_fold"/>
</dbReference>
<keyword evidence="5" id="KW-0132">Cell division</keyword>
<dbReference type="InterPro" id="IPR026003">
    <property type="entry name" value="Cohesin_HEAT"/>
</dbReference>
<keyword evidence="8" id="KW-0539">Nucleus</keyword>
<feature type="domain" description="Condensin complex subunit 1 C-terminal" evidence="11">
    <location>
        <begin position="1133"/>
        <end position="1237"/>
    </location>
</feature>
<dbReference type="InterPro" id="IPR032682">
    <property type="entry name" value="Cnd1_C"/>
</dbReference>
<evidence type="ECO:0000256" key="5">
    <source>
        <dbReference type="ARBA" id="ARBA00022618"/>
    </source>
</evidence>
<feature type="region of interest" description="Disordered" evidence="10">
    <location>
        <begin position="927"/>
        <end position="946"/>
    </location>
</feature>
<dbReference type="PIRSF" id="PIRSF017127">
    <property type="entry name" value="Condensin_D2"/>
    <property type="match status" value="1"/>
</dbReference>
<evidence type="ECO:0000259" key="12">
    <source>
        <dbReference type="Pfam" id="PF12922"/>
    </source>
</evidence>
<dbReference type="Proteomes" id="UP001497623">
    <property type="component" value="Unassembled WGS sequence"/>
</dbReference>
<feature type="region of interest" description="Disordered" evidence="10">
    <location>
        <begin position="595"/>
        <end position="633"/>
    </location>
</feature>
<evidence type="ECO:0000256" key="9">
    <source>
        <dbReference type="ARBA" id="ARBA00023306"/>
    </source>
</evidence>
<evidence type="ECO:0000256" key="10">
    <source>
        <dbReference type="SAM" id="MobiDB-lite"/>
    </source>
</evidence>
<keyword evidence="9" id="KW-0131">Cell cycle</keyword>
<dbReference type="InterPro" id="IPR011989">
    <property type="entry name" value="ARM-like"/>
</dbReference>
<comment type="subcellular location">
    <subcellularLocation>
        <location evidence="2">Chromosome</location>
    </subcellularLocation>
    <subcellularLocation>
        <location evidence="1">Nucleus</location>
    </subcellularLocation>
</comment>
<evidence type="ECO:0000259" key="11">
    <source>
        <dbReference type="Pfam" id="PF12717"/>
    </source>
</evidence>
<keyword evidence="4" id="KW-0158">Chromosome</keyword>
<keyword evidence="7" id="KW-0226">DNA condensation</keyword>
<sequence length="1257" mass="142800">MGDFDFLIPLSLDALREAQSTRQYAVNDVYTASEIPKKIQECQVVFRQDGPKFILNARHFDTIYSVLVHFDAVDEEFRIRAWELLIKAMAKVTADLALRLDEEAMGSRDKLEWLNILKMTTYLACTLMECFEKFHLKPSTDTLDLGKKKKGQKKTEYGIDWEEERNRMLLQLFSILHHPLQRLWEPPVVEEDYVNLIANCCYKILETPSMNLVRSKASRDSIFQVLGMLVKKFNHGLACSLKLMQLLQHFEHLVGPVASGVVSIMEDFGNTAVLSELVREIAKIDHRDMAKDSSGMRNYSQFLVEVSERSPQVIMPSLSLLINFLDEEFYGLRNCVLAILGSIVLRVLNGEQLDQKNKDLRDQCLDLLEEHLHDIHAFVRSKVLGVWQELVVEKAVPLARQKHVMSLVLGRLKDKSSNVRKHAIQLLTAFLKGNPFAAKLPLEELEMQLKEEKAKLHEMAPELAAEEEGRADENKPRTPRDMWLTVLPLVIRDVCDIVTEDTEDMDEEDSLASDVTLNSAVSEVASALNANKFVRATKLLRAAFEVFDGSPVFQTTEDQMNPKIYEDETDDELNEEQIKYLVILERIFLSSKAMEQKKQGEEDNDEGDKKDKQQEEEANQKEADPEENKEKEEVTKQKMLVNYLKDSVAFSQVIHNALPIVCQMLASKQVSDVMEAVQFFVTAFEFGLLNAMSGVRRMLSLVWSKEQNIKDAVVEAYQRLYINVDAPNDRVRSQHIVRNLSALITGATLGERTSMEEIVAQFVNTGDINKNCVTLLWERFTKAIPETSDDDARSALVLLAMCANSEDSIVKSNIPVLVMCGLGERGEKDFALVKETCQALLKMASLKPKTESEEPPYRLNCDHDIFVRLCDILVKGLNNLEDHQYSPMAIECISTIYSLIGYKEIIRKFELFHIWCICEKRISRDSSENNLENGKAGPIQGRGGSPPIDMGLQNVPMGVLSRFFVVVGHMAIRQLIHLDSHIFSELKRRNYIKELHQEERMKNKKNKKSKKRKSLATSALEAQKELSGSQQSTTTGGEDIEEEMGLTGAVADDMEAEYIRNVCETEIITGDNLLSFIRPLIWSVCSNPSKYPDPGLQTAATLALSKFMMVSSEVCEDNLQLLFTILEKSEEPVIRANVVIALGDLSFRFPNQTEPWTPKIYARLRDHCPMVRRNTLTVLTHLILNDMIKVKGQISDIALCVTDDDNRIMGFSRILLYQINHKHTSVYANVIYVICKIPGPSQKSSNNKYTLPFGCIF</sequence>
<dbReference type="GO" id="GO:0042393">
    <property type="term" value="F:histone binding"/>
    <property type="evidence" value="ECO:0007669"/>
    <property type="project" value="TreeGrafter"/>
</dbReference>
<dbReference type="SUPFAM" id="SSF48371">
    <property type="entry name" value="ARM repeat"/>
    <property type="match status" value="1"/>
</dbReference>